<dbReference type="Proteomes" id="UP000177967">
    <property type="component" value="Unassembled WGS sequence"/>
</dbReference>
<dbReference type="STRING" id="1797513.A2782_01125"/>
<accession>A0A1G1V228</accession>
<gene>
    <name evidence="1" type="ORF">A2782_01125</name>
</gene>
<sequence>MATINISIPDKMYKDVKRAVKVKSYTSVSELIRAAVRKILYEEITENGFTPDFENQVLEAEMEPEGNDTVLGTPEEVRNYFKHLKKPGLSHAQNKEHRTF</sequence>
<reference evidence="1 2" key="1">
    <citation type="journal article" date="2016" name="Nat. Commun.">
        <title>Thousands of microbial genomes shed light on interconnected biogeochemical processes in an aquifer system.</title>
        <authorList>
            <person name="Anantharaman K."/>
            <person name="Brown C.T."/>
            <person name="Hug L.A."/>
            <person name="Sharon I."/>
            <person name="Castelle C.J."/>
            <person name="Probst A.J."/>
            <person name="Thomas B.C."/>
            <person name="Singh A."/>
            <person name="Wilkins M.J."/>
            <person name="Karaoz U."/>
            <person name="Brodie E.L."/>
            <person name="Williams K.H."/>
            <person name="Hubbard S.S."/>
            <person name="Banfield J.F."/>
        </authorList>
    </citation>
    <scope>NUCLEOTIDE SEQUENCE [LARGE SCALE GENOMIC DNA]</scope>
</reference>
<name>A0A1G1V228_9BACT</name>
<dbReference type="AlphaFoldDB" id="A0A1G1V228"/>
<dbReference type="InterPro" id="IPR010985">
    <property type="entry name" value="Ribbon_hlx_hlx"/>
</dbReference>
<dbReference type="CDD" id="cd22231">
    <property type="entry name" value="RHH_NikR_HicB-like"/>
    <property type="match status" value="1"/>
</dbReference>
<comment type="caution">
    <text evidence="1">The sequence shown here is derived from an EMBL/GenBank/DDBJ whole genome shotgun (WGS) entry which is preliminary data.</text>
</comment>
<dbReference type="InterPro" id="IPR013321">
    <property type="entry name" value="Arc_rbn_hlx_hlx"/>
</dbReference>
<protein>
    <submittedName>
        <fullName evidence="1">Uncharacterized protein</fullName>
    </submittedName>
</protein>
<dbReference type="SUPFAM" id="SSF47598">
    <property type="entry name" value="Ribbon-helix-helix"/>
    <property type="match status" value="1"/>
</dbReference>
<evidence type="ECO:0000313" key="2">
    <source>
        <dbReference type="Proteomes" id="UP000177967"/>
    </source>
</evidence>
<evidence type="ECO:0000313" key="1">
    <source>
        <dbReference type="EMBL" id="OGY09406.1"/>
    </source>
</evidence>
<dbReference type="EMBL" id="MHBW01000010">
    <property type="protein sequence ID" value="OGY09406.1"/>
    <property type="molecule type" value="Genomic_DNA"/>
</dbReference>
<dbReference type="Gene3D" id="1.10.1220.10">
    <property type="entry name" value="Met repressor-like"/>
    <property type="match status" value="1"/>
</dbReference>
<proteinExistence type="predicted"/>
<organism evidence="1 2">
    <name type="scientific">Candidatus Blackburnbacteria bacterium RIFCSPHIGHO2_01_FULL_43_15b</name>
    <dbReference type="NCBI Taxonomy" id="1797513"/>
    <lineage>
        <taxon>Bacteria</taxon>
        <taxon>Candidatus Blackburniibacteriota</taxon>
    </lineage>
</organism>
<dbReference type="GO" id="GO:0006355">
    <property type="term" value="P:regulation of DNA-templated transcription"/>
    <property type="evidence" value="ECO:0007669"/>
    <property type="project" value="InterPro"/>
</dbReference>